<reference evidence="3" key="1">
    <citation type="journal article" date="2008" name="BMC Genomics">
        <title>A conifer genomics resource of 200,000 spruce (Picea spp.) ESTs and 6,464 high-quality, sequence-finished full-length cDNAs for Sitka spruce (Picea sitchensis).</title>
        <authorList>
            <person name="Ralph S.G."/>
            <person name="Chun H.J."/>
            <person name="Kolosova N."/>
            <person name="Cooper D."/>
            <person name="Oddy C."/>
            <person name="Ritland C.E."/>
            <person name="Kirkpatrick R."/>
            <person name="Moore R."/>
            <person name="Barber S."/>
            <person name="Holt R.A."/>
            <person name="Jones S.J."/>
            <person name="Marra M.A."/>
            <person name="Douglas C.J."/>
            <person name="Ritland K."/>
            <person name="Bohlmann J."/>
        </authorList>
    </citation>
    <scope>NUCLEOTIDE SEQUENCE</scope>
    <source>
        <tissue evidence="3">Green portion of the leader tissue</tissue>
    </source>
</reference>
<keyword evidence="1" id="KW-0472">Membrane</keyword>
<feature type="transmembrane region" description="Helical" evidence="1">
    <location>
        <begin position="294"/>
        <end position="317"/>
    </location>
</feature>
<evidence type="ECO:0000259" key="2">
    <source>
        <dbReference type="PROSITE" id="PS50275"/>
    </source>
</evidence>
<dbReference type="PANTHER" id="PTHR45662">
    <property type="entry name" value="PHOSPHATIDYLINOSITIDE PHOSPHATASE SAC1"/>
    <property type="match status" value="1"/>
</dbReference>
<dbReference type="PANTHER" id="PTHR45662:SF2">
    <property type="entry name" value="PHOSPHATIDYLINOSITOL-3-PHOSPHATASE SAC1"/>
    <property type="match status" value="1"/>
</dbReference>
<dbReference type="OMA" id="HITYITF"/>
<feature type="transmembrane region" description="Helical" evidence="1">
    <location>
        <begin position="329"/>
        <end position="348"/>
    </location>
</feature>
<evidence type="ECO:0000256" key="1">
    <source>
        <dbReference type="SAM" id="Phobius"/>
    </source>
</evidence>
<dbReference type="EMBL" id="EF085102">
    <property type="protein sequence ID" value="ABK24410.1"/>
    <property type="molecule type" value="mRNA"/>
</dbReference>
<dbReference type="Pfam" id="PF02383">
    <property type="entry name" value="Syja_N"/>
    <property type="match status" value="1"/>
</dbReference>
<evidence type="ECO:0000313" key="3">
    <source>
        <dbReference type="EMBL" id="ABK24410.1"/>
    </source>
</evidence>
<dbReference type="GO" id="GO:0046856">
    <property type="term" value="P:phosphatidylinositol dephosphorylation"/>
    <property type="evidence" value="ECO:0007669"/>
    <property type="project" value="TreeGrafter"/>
</dbReference>
<name>A9NUU9_PICSI</name>
<dbReference type="GO" id="GO:0005783">
    <property type="term" value="C:endoplasmic reticulum"/>
    <property type="evidence" value="ECO:0007669"/>
    <property type="project" value="TreeGrafter"/>
</dbReference>
<keyword evidence="1" id="KW-1133">Transmembrane helix</keyword>
<sequence length="363" mass="41567">MWRRGADLDGNVANFVETEQILEANGYLASYVQVRGSIPLLWEQIVDLTYKPRFKLINLEDTPKVVERHFSDLRRRYGSVTAVDLINQRGGESLLSQAYANAMQAFVNDEIRYVQFDFHQVCGHVHFERLSLLYDQIADDVKKHRYFLLSTRQETLEEQTGVIRSNCIDCLDRTNVTQSMLGRKSMEAQLQRIEIFQKDETINQHTNFDNLFKILWANHGDEISIQYSGTPALKGDFVRYGQRTIQGILGDGHYALARYYFNNFCDGAKQDAIDLLQGHYTVSREISSPFQDRGLATVASVPLASALVLASIVLATMSLRQGRQDARRFIFSAFWASLALGIMTFVRINGRVFCNRPRLQKML</sequence>
<dbReference type="AlphaFoldDB" id="A9NUU9"/>
<protein>
    <recommendedName>
        <fullName evidence="2">SAC domain-containing protein</fullName>
    </recommendedName>
</protein>
<dbReference type="GO" id="GO:0043812">
    <property type="term" value="F:phosphatidylinositol-4-phosphate phosphatase activity"/>
    <property type="evidence" value="ECO:0007669"/>
    <property type="project" value="TreeGrafter"/>
</dbReference>
<feature type="domain" description="SAC" evidence="2">
    <location>
        <begin position="1"/>
        <end position="229"/>
    </location>
</feature>
<proteinExistence type="evidence at transcript level"/>
<dbReference type="PROSITE" id="PS50275">
    <property type="entry name" value="SAC"/>
    <property type="match status" value="1"/>
</dbReference>
<accession>A9NUU9</accession>
<dbReference type="InterPro" id="IPR002013">
    <property type="entry name" value="SAC_dom"/>
</dbReference>
<organism evidence="3">
    <name type="scientific">Picea sitchensis</name>
    <name type="common">Sitka spruce</name>
    <name type="synonym">Pinus sitchensis</name>
    <dbReference type="NCBI Taxonomy" id="3332"/>
    <lineage>
        <taxon>Eukaryota</taxon>
        <taxon>Viridiplantae</taxon>
        <taxon>Streptophyta</taxon>
        <taxon>Embryophyta</taxon>
        <taxon>Tracheophyta</taxon>
        <taxon>Spermatophyta</taxon>
        <taxon>Pinopsida</taxon>
        <taxon>Pinidae</taxon>
        <taxon>Conifers I</taxon>
        <taxon>Pinales</taxon>
        <taxon>Pinaceae</taxon>
        <taxon>Picea</taxon>
    </lineage>
</organism>
<keyword evidence="1" id="KW-0812">Transmembrane</keyword>